<dbReference type="InterPro" id="IPR022575">
    <property type="entry name" value="NeuroD_DUF"/>
</dbReference>
<evidence type="ECO:0000313" key="10">
    <source>
        <dbReference type="EMBL" id="KAK2173800.1"/>
    </source>
</evidence>
<keyword evidence="7" id="KW-0539">Nucleus</keyword>
<dbReference type="GO" id="GO:0061564">
    <property type="term" value="P:axon development"/>
    <property type="evidence" value="ECO:0007669"/>
    <property type="project" value="TreeGrafter"/>
</dbReference>
<keyword evidence="11" id="KW-1185">Reference proteome</keyword>
<evidence type="ECO:0000256" key="6">
    <source>
        <dbReference type="ARBA" id="ARBA00023163"/>
    </source>
</evidence>
<dbReference type="GO" id="GO:0046983">
    <property type="term" value="F:protein dimerization activity"/>
    <property type="evidence" value="ECO:0007669"/>
    <property type="project" value="InterPro"/>
</dbReference>
<dbReference type="Gene3D" id="4.10.280.10">
    <property type="entry name" value="Helix-loop-helix DNA-binding domain"/>
    <property type="match status" value="1"/>
</dbReference>
<feature type="domain" description="BHLH" evidence="9">
    <location>
        <begin position="95"/>
        <end position="147"/>
    </location>
</feature>
<evidence type="ECO:0000259" key="9">
    <source>
        <dbReference type="PROSITE" id="PS50888"/>
    </source>
</evidence>
<evidence type="ECO:0000256" key="5">
    <source>
        <dbReference type="ARBA" id="ARBA00023125"/>
    </source>
</evidence>
<feature type="compositionally biased region" description="Acidic residues" evidence="8">
    <location>
        <begin position="26"/>
        <end position="36"/>
    </location>
</feature>
<reference evidence="10" key="1">
    <citation type="journal article" date="2023" name="Mol. Biol. Evol.">
        <title>Third-Generation Sequencing Reveals the Adaptive Role of the Epigenome in Three Deep-Sea Polychaetes.</title>
        <authorList>
            <person name="Perez M."/>
            <person name="Aroh O."/>
            <person name="Sun Y."/>
            <person name="Lan Y."/>
            <person name="Juniper S.K."/>
            <person name="Young C.R."/>
            <person name="Angers B."/>
            <person name="Qian P.Y."/>
        </authorList>
    </citation>
    <scope>NUCLEOTIDE SEQUENCE</scope>
    <source>
        <strain evidence="10">R07B-5</strain>
    </source>
</reference>
<dbReference type="Proteomes" id="UP001209878">
    <property type="component" value="Unassembled WGS sequence"/>
</dbReference>
<dbReference type="CDD" id="cd11427">
    <property type="entry name" value="bHLH_TS_NeuroD"/>
    <property type="match status" value="1"/>
</dbReference>
<dbReference type="SMART" id="SM00353">
    <property type="entry name" value="HLH"/>
    <property type="match status" value="1"/>
</dbReference>
<organism evidence="10 11">
    <name type="scientific">Ridgeia piscesae</name>
    <name type="common">Tubeworm</name>
    <dbReference type="NCBI Taxonomy" id="27915"/>
    <lineage>
        <taxon>Eukaryota</taxon>
        <taxon>Metazoa</taxon>
        <taxon>Spiralia</taxon>
        <taxon>Lophotrochozoa</taxon>
        <taxon>Annelida</taxon>
        <taxon>Polychaeta</taxon>
        <taxon>Sedentaria</taxon>
        <taxon>Canalipalpata</taxon>
        <taxon>Sabellida</taxon>
        <taxon>Siboglinidae</taxon>
        <taxon>Ridgeia</taxon>
    </lineage>
</organism>
<dbReference type="GO" id="GO:0070888">
    <property type="term" value="F:E-box binding"/>
    <property type="evidence" value="ECO:0007669"/>
    <property type="project" value="TreeGrafter"/>
</dbReference>
<evidence type="ECO:0000256" key="4">
    <source>
        <dbReference type="ARBA" id="ARBA00023015"/>
    </source>
</evidence>
<dbReference type="Pfam" id="PF12533">
    <property type="entry name" value="Neuro_bHLH"/>
    <property type="match status" value="1"/>
</dbReference>
<dbReference type="AlphaFoldDB" id="A0AAD9NKW9"/>
<dbReference type="GO" id="GO:0045944">
    <property type="term" value="P:positive regulation of transcription by RNA polymerase II"/>
    <property type="evidence" value="ECO:0007669"/>
    <property type="project" value="TreeGrafter"/>
</dbReference>
<evidence type="ECO:0000256" key="8">
    <source>
        <dbReference type="SAM" id="MobiDB-lite"/>
    </source>
</evidence>
<keyword evidence="2" id="KW-0221">Differentiation</keyword>
<dbReference type="PANTHER" id="PTHR19290">
    <property type="entry name" value="BASIC HELIX-LOOP-HELIX PROTEIN NEUROGENIN-RELATED"/>
    <property type="match status" value="1"/>
</dbReference>
<keyword evidence="6" id="KW-0804">Transcription</keyword>
<dbReference type="InterPro" id="IPR036638">
    <property type="entry name" value="HLH_DNA-bd_sf"/>
</dbReference>
<feature type="compositionally biased region" description="Basic residues" evidence="8">
    <location>
        <begin position="74"/>
        <end position="87"/>
    </location>
</feature>
<sequence>MPIKGTMEEIPDAVADHLLTEIVNELESDAMNDVTDDSTTMSPGTMSPDSKADKEDVSDDMNKQDEEEPAVKQVPKKRGPKKKKMTHARVIKLRVRRVKANSRERSRMHGLNDALDVLREHVPCHSSTQKLSKIETLRLARNYIAAMTTILKSGVKPDNVDFAKALSQGLSQNTMNLVAGSLQLNPRTLLPEGQLKAFEQFAGYPPTGMECYPGQGYPDMYAMHDDPQTSPQSTTPQMQQYGGEYPDMHSGVMRMNCDVTVYAPPTSDMFHARPQPHPHHAASNHFEAAFPQGTMTSAKFGFLPQTVTHAHMAPGNYAGVVDGVHAVRKCSAGSEQFPDNMSLNDSGVSGLLEDFESFETNPTSVADQNTFHMLNPVVTVGGVYHGAL</sequence>
<evidence type="ECO:0000256" key="7">
    <source>
        <dbReference type="ARBA" id="ARBA00023242"/>
    </source>
</evidence>
<comment type="caution">
    <text evidence="10">The sequence shown here is derived from an EMBL/GenBank/DDBJ whole genome shotgun (WGS) entry which is preliminary data.</text>
</comment>
<dbReference type="PROSITE" id="PS50888">
    <property type="entry name" value="BHLH"/>
    <property type="match status" value="1"/>
</dbReference>
<feature type="region of interest" description="Disordered" evidence="8">
    <location>
        <begin position="26"/>
        <end position="87"/>
    </location>
</feature>
<keyword evidence="1" id="KW-0217">Developmental protein</keyword>
<evidence type="ECO:0000256" key="3">
    <source>
        <dbReference type="ARBA" id="ARBA00022902"/>
    </source>
</evidence>
<dbReference type="InterPro" id="IPR050359">
    <property type="entry name" value="bHLH_transcription_factors"/>
</dbReference>
<evidence type="ECO:0000256" key="1">
    <source>
        <dbReference type="ARBA" id="ARBA00022473"/>
    </source>
</evidence>
<dbReference type="SUPFAM" id="SSF47459">
    <property type="entry name" value="HLH, helix-loop-helix DNA-binding domain"/>
    <property type="match status" value="1"/>
</dbReference>
<dbReference type="InterPro" id="IPR011598">
    <property type="entry name" value="bHLH_dom"/>
</dbReference>
<dbReference type="PANTHER" id="PTHR19290:SF134">
    <property type="entry name" value="NEUROGENIC DIFFERENTIATION FACTOR 1"/>
    <property type="match status" value="1"/>
</dbReference>
<dbReference type="EMBL" id="JAODUO010000848">
    <property type="protein sequence ID" value="KAK2173800.1"/>
    <property type="molecule type" value="Genomic_DNA"/>
</dbReference>
<evidence type="ECO:0000256" key="2">
    <source>
        <dbReference type="ARBA" id="ARBA00022782"/>
    </source>
</evidence>
<dbReference type="GO" id="GO:0005634">
    <property type="term" value="C:nucleus"/>
    <property type="evidence" value="ECO:0007669"/>
    <property type="project" value="TreeGrafter"/>
</dbReference>
<evidence type="ECO:0000313" key="11">
    <source>
        <dbReference type="Proteomes" id="UP001209878"/>
    </source>
</evidence>
<dbReference type="GO" id="GO:0007423">
    <property type="term" value="P:sensory organ development"/>
    <property type="evidence" value="ECO:0007669"/>
    <property type="project" value="TreeGrafter"/>
</dbReference>
<feature type="compositionally biased region" description="Polar residues" evidence="8">
    <location>
        <begin position="37"/>
        <end position="48"/>
    </location>
</feature>
<keyword evidence="4" id="KW-0805">Transcription regulation</keyword>
<dbReference type="Pfam" id="PF00010">
    <property type="entry name" value="HLH"/>
    <property type="match status" value="1"/>
</dbReference>
<feature type="compositionally biased region" description="Basic and acidic residues" evidence="8">
    <location>
        <begin position="50"/>
        <end position="64"/>
    </location>
</feature>
<dbReference type="GO" id="GO:0000981">
    <property type="term" value="F:DNA-binding transcription factor activity, RNA polymerase II-specific"/>
    <property type="evidence" value="ECO:0007669"/>
    <property type="project" value="TreeGrafter"/>
</dbReference>
<gene>
    <name evidence="10" type="ORF">NP493_848g01013</name>
</gene>
<proteinExistence type="predicted"/>
<dbReference type="FunFam" id="4.10.280.10:FF:000006">
    <property type="entry name" value="Neurogenic differentiation factor"/>
    <property type="match status" value="1"/>
</dbReference>
<protein>
    <recommendedName>
        <fullName evidence="9">BHLH domain-containing protein</fullName>
    </recommendedName>
</protein>
<keyword evidence="3" id="KW-0524">Neurogenesis</keyword>
<name>A0AAD9NKW9_RIDPI</name>
<keyword evidence="5" id="KW-0238">DNA-binding</keyword>
<accession>A0AAD9NKW9</accession>